<protein>
    <submittedName>
        <fullName evidence="1">Uncharacterized protein</fullName>
    </submittedName>
</protein>
<name>A0A8S5THB3_9CAUD</name>
<dbReference type="EMBL" id="BK032823">
    <property type="protein sequence ID" value="DAF62435.1"/>
    <property type="molecule type" value="Genomic_DNA"/>
</dbReference>
<reference evidence="1" key="1">
    <citation type="journal article" date="2021" name="Proc. Natl. Acad. Sci. U.S.A.">
        <title>A Catalog of Tens of Thousands of Viruses from Human Metagenomes Reveals Hidden Associations with Chronic Diseases.</title>
        <authorList>
            <person name="Tisza M.J."/>
            <person name="Buck C.B."/>
        </authorList>
    </citation>
    <scope>NUCLEOTIDE SEQUENCE</scope>
    <source>
        <strain evidence="1">CtIty1</strain>
    </source>
</reference>
<accession>A0A8S5THB3</accession>
<evidence type="ECO:0000313" key="1">
    <source>
        <dbReference type="EMBL" id="DAF62435.1"/>
    </source>
</evidence>
<proteinExistence type="predicted"/>
<sequence>MYFEEIKPLTESSYSVLSLFGGNAWYPMTMIQSNKEIAKAKEDFAAKFKIPKPAEVKLEKVLDKIAKGEVNKLPPINLIDIDGYLNARRRMDVAIKGYNKAVNKSIMETERKDFYGTITYPLMKEILRNYTYDNDHVTDAQFLPYVLKDKYLIYFTFNKSGILNLSYVGSENYRDPMCPINLALIVDGEPVKFDTFKK</sequence>
<organism evidence="1">
    <name type="scientific">Myoviridae sp. ctIty1</name>
    <dbReference type="NCBI Taxonomy" id="2827673"/>
    <lineage>
        <taxon>Viruses</taxon>
        <taxon>Duplodnaviria</taxon>
        <taxon>Heunggongvirae</taxon>
        <taxon>Uroviricota</taxon>
        <taxon>Caudoviricetes</taxon>
    </lineage>
</organism>